<dbReference type="GO" id="GO:0015074">
    <property type="term" value="P:DNA integration"/>
    <property type="evidence" value="ECO:0007669"/>
    <property type="project" value="InterPro"/>
</dbReference>
<dbReference type="CDD" id="cd09272">
    <property type="entry name" value="RNase_HI_RT_Ty1"/>
    <property type="match status" value="1"/>
</dbReference>
<dbReference type="InterPro" id="IPR041569">
    <property type="entry name" value="AAA_lid_3"/>
</dbReference>
<dbReference type="InterPro" id="IPR037219">
    <property type="entry name" value="Peptidase_M41-like"/>
</dbReference>
<evidence type="ECO:0000256" key="1">
    <source>
        <dbReference type="ARBA" id="ARBA00001947"/>
    </source>
</evidence>
<evidence type="ECO:0000256" key="4">
    <source>
        <dbReference type="ARBA" id="ARBA00010550"/>
    </source>
</evidence>
<keyword evidence="14" id="KW-0496">Mitochondrion</keyword>
<evidence type="ECO:0000256" key="2">
    <source>
        <dbReference type="ARBA" id="ARBA00004298"/>
    </source>
</evidence>
<keyword evidence="8" id="KW-0064">Aspartyl protease</keyword>
<dbReference type="Pfam" id="PF01434">
    <property type="entry name" value="Peptidase_M41"/>
    <property type="match status" value="1"/>
</dbReference>
<dbReference type="InterPro" id="IPR057670">
    <property type="entry name" value="SH3_retrovirus"/>
</dbReference>
<dbReference type="InterPro" id="IPR005936">
    <property type="entry name" value="FtsH"/>
</dbReference>
<evidence type="ECO:0000259" key="17">
    <source>
        <dbReference type="PROSITE" id="PS50994"/>
    </source>
</evidence>
<dbReference type="InterPro" id="IPR036397">
    <property type="entry name" value="RNaseH_sf"/>
</dbReference>
<feature type="region of interest" description="Disordered" evidence="16">
    <location>
        <begin position="879"/>
        <end position="917"/>
    </location>
</feature>
<evidence type="ECO:0000256" key="7">
    <source>
        <dbReference type="ARBA" id="ARBA00022741"/>
    </source>
</evidence>
<evidence type="ECO:0000256" key="11">
    <source>
        <dbReference type="ARBA" id="ARBA00022840"/>
    </source>
</evidence>
<dbReference type="PROSITE" id="PS50994">
    <property type="entry name" value="INTEGRASE"/>
    <property type="match status" value="1"/>
</dbReference>
<keyword evidence="13" id="KW-0482">Metalloprotease</keyword>
<dbReference type="Pfam" id="PF17862">
    <property type="entry name" value="AAA_lid_3"/>
    <property type="match status" value="1"/>
</dbReference>
<evidence type="ECO:0000256" key="9">
    <source>
        <dbReference type="ARBA" id="ARBA00022801"/>
    </source>
</evidence>
<dbReference type="InterPro" id="IPR054722">
    <property type="entry name" value="PolX-like_BBD"/>
</dbReference>
<feature type="compositionally biased region" description="Basic and acidic residues" evidence="16">
    <location>
        <begin position="879"/>
        <end position="889"/>
    </location>
</feature>
<dbReference type="Pfam" id="PF14223">
    <property type="entry name" value="Retrotran_gag_2"/>
    <property type="match status" value="1"/>
</dbReference>
<dbReference type="Pfam" id="PF07727">
    <property type="entry name" value="RVT_2"/>
    <property type="match status" value="1"/>
</dbReference>
<dbReference type="FunFam" id="3.40.50.300:FF:000001">
    <property type="entry name" value="ATP-dependent zinc metalloprotease FtsH"/>
    <property type="match status" value="1"/>
</dbReference>
<comment type="subcellular location">
    <subcellularLocation>
        <location evidence="2">Mitochondrion inner membrane</location>
        <topology evidence="2">Single-pass membrane protein</topology>
        <orientation evidence="2">Matrix side</orientation>
    </subcellularLocation>
</comment>
<dbReference type="Gene3D" id="3.40.50.300">
    <property type="entry name" value="P-loop containing nucleotide triphosphate hydrolases"/>
    <property type="match status" value="1"/>
</dbReference>
<keyword evidence="12" id="KW-0809">Transit peptide</keyword>
<sequence>MAGSLEKHCENMWNPIKVLSKTAPEERMEVPTLANISFQEFKNKLLEPGLVDHIYMSETHHAINQLTVLLRLNINTTSILGVLKLFEGKLEEAQKALGIDTHDYVPVTYASEIVWYQEIMGFAPTLLLLGTLWYMSQRTQRGLGGIFNIGKAHIHKVDKNAKNKVFFKDVAGCDEAKQEIMEFVHFLKNPKKYKELGAKIPKGALLVGPPGTGKTLLAKATAGESGVPFLSISGSDFMELLVGVGPSRVRNLFQEARKCAPSIIFIDEIDAIGRARGRGGFSGSHNERENTLNQLLVEMDGFGTTAGVVVLAGTNRPDILDKALLRPGRFDRQISIDKPDIKGREQIFQIYLEKIKLDNEPSYFSQRLAALTPGFAGADIANVCNEAALIAARGEQTKVTMEHFEGAIDRIIGGLEKKNRVISKIECRTVAYHEAGHAVVGWFLEHAEPLLKVTIVPRGTAALGFAQYVPSENVLMTKEQLFDMTCMTLGGRAAEEVIIGKISTGAQNDLEKVTKMTYAQVAVYGFSKKVGLLSFPQREDGMEITKPYSSKTGAIIDTEVRKWVNKAYERTVALVQEHKEKLSEIAELLLQKEVLHQDDLLKVLGERPFKATEMSNYDRFKMGFKNEDEKTGQAEDGGKDNGSPPRLNRNSKCGSTAGQASRGQPAVCAVSRMVLIQMRVSLPAADPPGAISFMSTMKFDLPLLERDTRYPLWKIKMRDVLIQQSLHKCILGRAFMPGAWSEEDKELNDLKAQSLIRLHLSNDVLQDVAEEETSYQIWSKLDKMFMEKSLPNKLHMKLKLYALRLSEGGSITAHLSKFKEIVGDLKNLEVKYDDEDLGLILLCSLPPSFGTFMDTIIYSRDSLSLDEVYTALSSKEKMKEINPGHEPRAEGLNARGRPFEKCSSSSSKSRSKSRGKPRKFCNFCKRKGHTMEECFKLQAKNKAKNKTTGTSGEADVVEQGEVGFCNGEVLMVSEGMMNTSEEWILDSGCTFHMCPHRSWFHTYEKVPEGVVMMGNNDSCPIIGKGTIRIRMHDGITRTLGDVRYVPELRRNLISLSTLDRNGYEFIGKNGVVRVKRGALLMMKALRKTANLYVLQGQTVTGDVAVASKKISDGDLTKLWHLRLGCMSLGGMIELSQRDLLNGHKVTDLQFCEHCVYGKTKRVRFSSGIHTTKGPLDYIHSDLWGPARVTSYGGASYMLTIIDDFSRRVWAFFLKKKSDVFETFRDWRTMIEKQSGKEVKYLRTDNGLEFCSEEFNAYCRKNGITRHRTVAHTPQQNGVAERMNRTILEKVRCMLSNSKMPKTFWAEAASTACYLINRSPSVALEKKTPMEVWSGSPADYTDMKIFGCPAYARVDNGKLEPRAIKCNFLGYKDGVKGFRLWCPETKKILISRDVTFDESSMLSDSPPPTSEPISESPKEKPPVEVELPMAQTSSPVTTNDLNAASSSTSTGAQVEYDSSSQPLPQEPEPCIARDRGRREIVRPARYTEEADLVAHAFNVAEEMEGTVEPTSYSEAMKLDDADEWLMAMKAEMESLLKSGTWELVLIPKGKKAVRSKWVFKLKEGATPEEKPRYKARLVAKGYSQIPGIDYNDIFSPVVKHTSIRALLGMVASDDLELEQMDVTTAFLNGELEEEIFMHQPEGFVVPGKEGHVCKLIKSLYGLKQSPRQWYKRFDAFVTAHGLSNSSYDSCVYFKKCDDGSILYLLLYVDDMLIAAKDMGEVQKVKDQLNSEFDMKDLGAAKKILGMEIVRDRKARKLYLSQEGYVQKVLRRFGMSEAKSVNTPFAPHFRLSSALSPSTQADVAYMARVPYSSAVGSLMYAMICTRPDLAYAVSMVSRYMANPGKEHWKAVQWIFRYLKGTANLCLHFGRNSSGVLGYTDSDYGKDVDNRRSITGYVFTLDGCAISWRAHLQPTVALSTTEAEYMAVSEAVKEGVWLKGLLGELSERLKVEEVFCDNQGAVLLTKDRVLHDRTKHIDIRHHYVREVVARGDLKIVKISTDDNAADMLTKPLPVAKFNLCLDLVGVEKRG</sequence>
<evidence type="ECO:0000256" key="14">
    <source>
        <dbReference type="ARBA" id="ARBA00023128"/>
    </source>
</evidence>
<evidence type="ECO:0000313" key="19">
    <source>
        <dbReference type="Proteomes" id="UP001172457"/>
    </source>
</evidence>
<feature type="compositionally biased region" description="Polar residues" evidence="16">
    <location>
        <begin position="648"/>
        <end position="660"/>
    </location>
</feature>
<dbReference type="GO" id="GO:0046872">
    <property type="term" value="F:metal ion binding"/>
    <property type="evidence" value="ECO:0007669"/>
    <property type="project" value="UniProtKB-KW"/>
</dbReference>
<keyword evidence="11" id="KW-0067">ATP-binding</keyword>
<dbReference type="GO" id="GO:0005745">
    <property type="term" value="C:m-AAA complex"/>
    <property type="evidence" value="ECO:0007669"/>
    <property type="project" value="TreeGrafter"/>
</dbReference>
<protein>
    <recommendedName>
        <fullName evidence="17">Integrase catalytic domain-containing protein</fullName>
    </recommendedName>
</protein>
<keyword evidence="6" id="KW-0479">Metal-binding</keyword>
<keyword evidence="10" id="KW-0862">Zinc</keyword>
<dbReference type="SUPFAM" id="SSF52540">
    <property type="entry name" value="P-loop containing nucleoside triphosphate hydrolases"/>
    <property type="match status" value="1"/>
</dbReference>
<dbReference type="Gene3D" id="3.30.420.10">
    <property type="entry name" value="Ribonuclease H-like superfamily/Ribonuclease H"/>
    <property type="match status" value="1"/>
</dbReference>
<keyword evidence="9" id="KW-0378">Hydrolase</keyword>
<dbReference type="InterPro" id="IPR043502">
    <property type="entry name" value="DNA/RNA_pol_sf"/>
</dbReference>
<accession>A0AA38WUF9</accession>
<evidence type="ECO:0000256" key="8">
    <source>
        <dbReference type="ARBA" id="ARBA00022750"/>
    </source>
</evidence>
<evidence type="ECO:0000256" key="15">
    <source>
        <dbReference type="ARBA" id="ARBA00057665"/>
    </source>
</evidence>
<dbReference type="InterPro" id="IPR025724">
    <property type="entry name" value="GAG-pre-integrase_dom"/>
</dbReference>
<dbReference type="CDD" id="cd19501">
    <property type="entry name" value="RecA-like_FtsH"/>
    <property type="match status" value="1"/>
</dbReference>
<dbReference type="Pfam" id="PF13976">
    <property type="entry name" value="gag_pre-integrs"/>
    <property type="match status" value="1"/>
</dbReference>
<dbReference type="Pfam" id="PF25597">
    <property type="entry name" value="SH3_retrovirus"/>
    <property type="match status" value="1"/>
</dbReference>
<dbReference type="SMART" id="SM00382">
    <property type="entry name" value="AAA"/>
    <property type="match status" value="1"/>
</dbReference>
<keyword evidence="19" id="KW-1185">Reference proteome</keyword>
<dbReference type="GO" id="GO:0009535">
    <property type="term" value="C:chloroplast thylakoid membrane"/>
    <property type="evidence" value="ECO:0007669"/>
    <property type="project" value="TreeGrafter"/>
</dbReference>
<comment type="similarity">
    <text evidence="3">In the C-terminal section; belongs to the peptidase M41 family.</text>
</comment>
<dbReference type="EMBL" id="JARYMX010000001">
    <property type="protein sequence ID" value="KAJ9565489.1"/>
    <property type="molecule type" value="Genomic_DNA"/>
</dbReference>
<reference evidence="18" key="1">
    <citation type="submission" date="2023-03" db="EMBL/GenBank/DDBJ databases">
        <title>Chromosome-scale reference genome and RAD-based genetic map of yellow starthistle (Centaurea solstitialis) reveal putative structural variation and QTLs associated with invader traits.</title>
        <authorList>
            <person name="Reatini B."/>
            <person name="Cang F.A."/>
            <person name="Jiang Q."/>
            <person name="Mckibben M.T.W."/>
            <person name="Barker M.S."/>
            <person name="Rieseberg L.H."/>
            <person name="Dlugosch K.M."/>
        </authorList>
    </citation>
    <scope>NUCLEOTIDE SEQUENCE</scope>
    <source>
        <strain evidence="18">CAN-66</strain>
        <tissue evidence="18">Leaf</tissue>
    </source>
</reference>
<dbReference type="GO" id="GO:0004190">
    <property type="term" value="F:aspartic-type endopeptidase activity"/>
    <property type="evidence" value="ECO:0007669"/>
    <property type="project" value="UniProtKB-KW"/>
</dbReference>
<name>A0AA38WUF9_9ASTR</name>
<comment type="cofactor">
    <cofactor evidence="1">
        <name>Zn(2+)</name>
        <dbReference type="ChEBI" id="CHEBI:29105"/>
    </cofactor>
</comment>
<dbReference type="GO" id="GO:0005524">
    <property type="term" value="F:ATP binding"/>
    <property type="evidence" value="ECO:0007669"/>
    <property type="project" value="UniProtKB-KW"/>
</dbReference>
<dbReference type="NCBIfam" id="TIGR01241">
    <property type="entry name" value="FtsH_fam"/>
    <property type="match status" value="1"/>
</dbReference>
<dbReference type="PANTHER" id="PTHR43655:SF2">
    <property type="entry name" value="AFG3 LIKE MATRIX AAA PEPTIDASE SUBUNIT 2, ISOFORM A"/>
    <property type="match status" value="1"/>
</dbReference>
<feature type="compositionally biased region" description="Polar residues" evidence="16">
    <location>
        <begin position="1429"/>
        <end position="1451"/>
    </location>
</feature>
<proteinExistence type="inferred from homology"/>
<dbReference type="Proteomes" id="UP001172457">
    <property type="component" value="Chromosome 1"/>
</dbReference>
<dbReference type="PANTHER" id="PTHR43655">
    <property type="entry name" value="ATP-DEPENDENT PROTEASE"/>
    <property type="match status" value="1"/>
</dbReference>
<dbReference type="GO" id="GO:0003676">
    <property type="term" value="F:nucleic acid binding"/>
    <property type="evidence" value="ECO:0007669"/>
    <property type="project" value="InterPro"/>
</dbReference>
<dbReference type="InterPro" id="IPR000642">
    <property type="entry name" value="Peptidase_M41"/>
</dbReference>
<dbReference type="SUPFAM" id="SSF56672">
    <property type="entry name" value="DNA/RNA polymerases"/>
    <property type="match status" value="1"/>
</dbReference>
<evidence type="ECO:0000256" key="10">
    <source>
        <dbReference type="ARBA" id="ARBA00022833"/>
    </source>
</evidence>
<evidence type="ECO:0000256" key="6">
    <source>
        <dbReference type="ARBA" id="ARBA00022723"/>
    </source>
</evidence>
<dbReference type="Gene3D" id="3.40.1690.20">
    <property type="match status" value="1"/>
</dbReference>
<feature type="domain" description="Integrase catalytic" evidence="17">
    <location>
        <begin position="1170"/>
        <end position="1336"/>
    </location>
</feature>
<dbReference type="SUPFAM" id="SSF53098">
    <property type="entry name" value="Ribonuclease H-like"/>
    <property type="match status" value="1"/>
</dbReference>
<dbReference type="Gene3D" id="1.20.58.760">
    <property type="entry name" value="Peptidase M41"/>
    <property type="match status" value="1"/>
</dbReference>
<dbReference type="HAMAP" id="MF_01458">
    <property type="entry name" value="FtsH"/>
    <property type="match status" value="1"/>
</dbReference>
<feature type="region of interest" description="Disordered" evidence="16">
    <location>
        <begin position="628"/>
        <end position="660"/>
    </location>
</feature>
<dbReference type="PROSITE" id="PS00674">
    <property type="entry name" value="AAA"/>
    <property type="match status" value="1"/>
</dbReference>
<dbReference type="Pfam" id="PF00665">
    <property type="entry name" value="rve"/>
    <property type="match status" value="1"/>
</dbReference>
<comment type="caution">
    <text evidence="18">The sequence shown here is derived from an EMBL/GenBank/DDBJ whole genome shotgun (WGS) entry which is preliminary data.</text>
</comment>
<dbReference type="InterPro" id="IPR012337">
    <property type="entry name" value="RNaseH-like_sf"/>
</dbReference>
<keyword evidence="7" id="KW-0547">Nucleotide-binding</keyword>
<evidence type="ECO:0000256" key="16">
    <source>
        <dbReference type="SAM" id="MobiDB-lite"/>
    </source>
</evidence>
<dbReference type="InterPro" id="IPR001584">
    <property type="entry name" value="Integrase_cat-core"/>
</dbReference>
<evidence type="ECO:0000256" key="12">
    <source>
        <dbReference type="ARBA" id="ARBA00022946"/>
    </source>
</evidence>
<dbReference type="InterPro" id="IPR003593">
    <property type="entry name" value="AAA+_ATPase"/>
</dbReference>
<dbReference type="InterPro" id="IPR050928">
    <property type="entry name" value="ATP-dep_Zn_Metalloprotease"/>
</dbReference>
<dbReference type="SUPFAM" id="SSF140990">
    <property type="entry name" value="FtsH protease domain-like"/>
    <property type="match status" value="1"/>
</dbReference>
<dbReference type="Pfam" id="PF22936">
    <property type="entry name" value="Pol_BBD"/>
    <property type="match status" value="1"/>
</dbReference>
<dbReference type="GO" id="GO:0016887">
    <property type="term" value="F:ATP hydrolysis activity"/>
    <property type="evidence" value="ECO:0007669"/>
    <property type="project" value="InterPro"/>
</dbReference>
<evidence type="ECO:0000256" key="3">
    <source>
        <dbReference type="ARBA" id="ARBA00010044"/>
    </source>
</evidence>
<dbReference type="InterPro" id="IPR003960">
    <property type="entry name" value="ATPase_AAA_CS"/>
</dbReference>
<evidence type="ECO:0000256" key="5">
    <source>
        <dbReference type="ARBA" id="ARBA00022670"/>
    </source>
</evidence>
<comment type="similarity">
    <text evidence="4">In the N-terminal section; belongs to the AAA ATPase family.</text>
</comment>
<organism evidence="18 19">
    <name type="scientific">Centaurea solstitialis</name>
    <name type="common">yellow star-thistle</name>
    <dbReference type="NCBI Taxonomy" id="347529"/>
    <lineage>
        <taxon>Eukaryota</taxon>
        <taxon>Viridiplantae</taxon>
        <taxon>Streptophyta</taxon>
        <taxon>Embryophyta</taxon>
        <taxon>Tracheophyta</taxon>
        <taxon>Spermatophyta</taxon>
        <taxon>Magnoliopsida</taxon>
        <taxon>eudicotyledons</taxon>
        <taxon>Gunneridae</taxon>
        <taxon>Pentapetalae</taxon>
        <taxon>asterids</taxon>
        <taxon>campanulids</taxon>
        <taxon>Asterales</taxon>
        <taxon>Asteraceae</taxon>
        <taxon>Carduoideae</taxon>
        <taxon>Cardueae</taxon>
        <taxon>Centaureinae</taxon>
        <taxon>Centaurea</taxon>
    </lineage>
</organism>
<keyword evidence="5" id="KW-0645">Protease</keyword>
<feature type="compositionally biased region" description="Basic and acidic residues" evidence="16">
    <location>
        <begin position="628"/>
        <end position="639"/>
    </location>
</feature>
<gene>
    <name evidence="18" type="ORF">OSB04_001455</name>
</gene>
<dbReference type="FunFam" id="1.20.58.760:FF:000005">
    <property type="entry name" value="ATP-dependent zinc metalloprotease FTSH 10, mitochondrial"/>
    <property type="match status" value="1"/>
</dbReference>
<dbReference type="Gene3D" id="1.10.8.60">
    <property type="match status" value="1"/>
</dbReference>
<dbReference type="GO" id="GO:0004222">
    <property type="term" value="F:metalloendopeptidase activity"/>
    <property type="evidence" value="ECO:0007669"/>
    <property type="project" value="InterPro"/>
</dbReference>
<dbReference type="InterPro" id="IPR013103">
    <property type="entry name" value="RVT_2"/>
</dbReference>
<dbReference type="Pfam" id="PF00004">
    <property type="entry name" value="AAA"/>
    <property type="match status" value="1"/>
</dbReference>
<evidence type="ECO:0000313" key="18">
    <source>
        <dbReference type="EMBL" id="KAJ9565489.1"/>
    </source>
</evidence>
<dbReference type="InterPro" id="IPR027417">
    <property type="entry name" value="P-loop_NTPase"/>
</dbReference>
<comment type="function">
    <text evidence="15">Probable ATP-dependent zinc metallopeptidase. Involved in the assembly and/or stability of the complexes I and V of the mitochondrial oxidative phosphorylation system.</text>
</comment>
<dbReference type="GO" id="GO:0034982">
    <property type="term" value="P:mitochondrial protein processing"/>
    <property type="evidence" value="ECO:0007669"/>
    <property type="project" value="TreeGrafter"/>
</dbReference>
<evidence type="ECO:0000256" key="13">
    <source>
        <dbReference type="ARBA" id="ARBA00023049"/>
    </source>
</evidence>
<feature type="region of interest" description="Disordered" evidence="16">
    <location>
        <begin position="1396"/>
        <end position="1469"/>
    </location>
</feature>
<dbReference type="InterPro" id="IPR003959">
    <property type="entry name" value="ATPase_AAA_core"/>
</dbReference>
<dbReference type="FunFam" id="1.10.8.60:FF:000019">
    <property type="entry name" value="AFG3-like AAA ATPase 2"/>
    <property type="match status" value="1"/>
</dbReference>
<dbReference type="GO" id="GO:0004176">
    <property type="term" value="F:ATP-dependent peptidase activity"/>
    <property type="evidence" value="ECO:0007669"/>
    <property type="project" value="InterPro"/>
</dbReference>